<dbReference type="Proteomes" id="UP001456344">
    <property type="component" value="Chromosome"/>
</dbReference>
<accession>A0ACD5BPK5</accession>
<protein>
    <submittedName>
        <fullName evidence="1">MEDS domain-containing protein</fullName>
    </submittedName>
</protein>
<name>A0ACD5BPK5_9PSEU</name>
<organism evidence="1 2">
    <name type="scientific">Amycolatopsis coloradensis</name>
    <dbReference type="NCBI Taxonomy" id="76021"/>
    <lineage>
        <taxon>Bacteria</taxon>
        <taxon>Bacillati</taxon>
        <taxon>Actinomycetota</taxon>
        <taxon>Actinomycetes</taxon>
        <taxon>Pseudonocardiales</taxon>
        <taxon>Pseudonocardiaceae</taxon>
        <taxon>Amycolatopsis</taxon>
    </lineage>
</organism>
<proteinExistence type="predicted"/>
<evidence type="ECO:0000313" key="1">
    <source>
        <dbReference type="EMBL" id="WYW21235.1"/>
    </source>
</evidence>
<gene>
    <name evidence="1" type="ORF">LCL61_37390</name>
</gene>
<keyword evidence="2" id="KW-1185">Reference proteome</keyword>
<dbReference type="EMBL" id="CP150484">
    <property type="protein sequence ID" value="WYW21235.1"/>
    <property type="molecule type" value="Genomic_DNA"/>
</dbReference>
<sequence length="280" mass="31822">MCIWYDTDHQYRRLAQLHFLAAVEQGHKITYLTNRAPPGTLLTWLSLTGPELDALTRREQLVISSTDEFYQARTGFEAERVISRLQAETTAATRAGYLGLHICADMTWSSHVLPDSELFWDYERQVTELVATGALPTLTGFCHYDRRQFTSEQLDVVREAHSTALTARQAEQREPLLRMAALDGRRGLRLSGEIDRSNLAEFAATLEAAYRDDDDFHLDIRELRYADVATVRLLAHAAANLRNGHRLVLRSPVPLIRTILRNYGWDQLPSLTLVTTEEGV</sequence>
<evidence type="ECO:0000313" key="2">
    <source>
        <dbReference type="Proteomes" id="UP001456344"/>
    </source>
</evidence>
<reference evidence="1" key="1">
    <citation type="submission" date="2023-10" db="EMBL/GenBank/DDBJ databases">
        <title>Whole genome sequencing of actinobacterial strain Amycolatopsis sp. (BCA-696) identifies the underlying plant growth-promoting genes.</title>
        <authorList>
            <person name="Gandham P."/>
            <person name="Vadla N."/>
            <person name="Saji A."/>
            <person name="Srinivas V."/>
            <person name="Ruperao P."/>
            <person name="Selvanayagam S."/>
            <person name="Saxena R.K."/>
            <person name="Rathore A."/>
            <person name="Gopalakrishnan S."/>
            <person name="Thakur V."/>
        </authorList>
    </citation>
    <scope>NUCLEOTIDE SEQUENCE</scope>
    <source>
        <strain evidence="1">BCA-696</strain>
    </source>
</reference>